<gene>
    <name evidence="2" type="ORF">ERS007703_02515</name>
</gene>
<proteinExistence type="predicted"/>
<organism evidence="2 3">
    <name type="scientific">Mycobacterium tuberculosis</name>
    <dbReference type="NCBI Taxonomy" id="1773"/>
    <lineage>
        <taxon>Bacteria</taxon>
        <taxon>Bacillati</taxon>
        <taxon>Actinomycetota</taxon>
        <taxon>Actinomycetes</taxon>
        <taxon>Mycobacteriales</taxon>
        <taxon>Mycobacteriaceae</taxon>
        <taxon>Mycobacterium</taxon>
        <taxon>Mycobacterium tuberculosis complex</taxon>
    </lineage>
</organism>
<feature type="region of interest" description="Disordered" evidence="1">
    <location>
        <begin position="1"/>
        <end position="28"/>
    </location>
</feature>
<dbReference type="AlphaFoldDB" id="A0A0U0RDF3"/>
<protein>
    <submittedName>
        <fullName evidence="2">Uncharacterized protein</fullName>
    </submittedName>
</protein>
<feature type="compositionally biased region" description="Basic and acidic residues" evidence="1">
    <location>
        <begin position="7"/>
        <end position="22"/>
    </location>
</feature>
<evidence type="ECO:0000256" key="1">
    <source>
        <dbReference type="SAM" id="MobiDB-lite"/>
    </source>
</evidence>
<dbReference type="EMBL" id="CSAE01000277">
    <property type="protein sequence ID" value="COW00978.1"/>
    <property type="molecule type" value="Genomic_DNA"/>
</dbReference>
<evidence type="ECO:0000313" key="3">
    <source>
        <dbReference type="Proteomes" id="UP000038802"/>
    </source>
</evidence>
<reference evidence="3" key="1">
    <citation type="submission" date="2015-03" db="EMBL/GenBank/DDBJ databases">
        <authorList>
            <consortium name="Pathogen Informatics"/>
        </authorList>
    </citation>
    <scope>NUCLEOTIDE SEQUENCE [LARGE SCALE GENOMIC DNA]</scope>
    <source>
        <strain evidence="3">K00500041</strain>
    </source>
</reference>
<evidence type="ECO:0000313" key="2">
    <source>
        <dbReference type="EMBL" id="COW00978.1"/>
    </source>
</evidence>
<name>A0A0U0RDF3_MYCTX</name>
<sequence>MGLLQSRQRDSPIVDDRRRCSDQGELTAVDARHGRTAGSAAAVEVWNQPQSQRIPVCGAVGTEPQQCREPSVGVIECPGVVQAEAYA</sequence>
<accession>A0A0U0RDF3</accession>
<dbReference type="Proteomes" id="UP000038802">
    <property type="component" value="Unassembled WGS sequence"/>
</dbReference>